<evidence type="ECO:0000256" key="1">
    <source>
        <dbReference type="ARBA" id="ARBA00035644"/>
    </source>
</evidence>
<evidence type="ECO:0000313" key="4">
    <source>
        <dbReference type="Proteomes" id="UP001207742"/>
    </source>
</evidence>
<dbReference type="InterPro" id="IPR017927">
    <property type="entry name" value="FAD-bd_FR_type"/>
</dbReference>
<dbReference type="EMBL" id="JAPDNS010000001">
    <property type="protein sequence ID" value="MCW3484537.1"/>
    <property type="molecule type" value="Genomic_DNA"/>
</dbReference>
<dbReference type="PANTHER" id="PTHR30157:SF0">
    <property type="entry name" value="NADPH-DEPENDENT FERRIC-CHELATE REDUCTASE"/>
    <property type="match status" value="1"/>
</dbReference>
<dbReference type="Gene3D" id="2.40.30.10">
    <property type="entry name" value="Translation factors"/>
    <property type="match status" value="1"/>
</dbReference>
<evidence type="ECO:0000313" key="3">
    <source>
        <dbReference type="EMBL" id="MCW3484537.1"/>
    </source>
</evidence>
<dbReference type="RefSeq" id="WP_264730235.1">
    <property type="nucleotide sequence ID" value="NZ_JAPDNR010000001.1"/>
</dbReference>
<feature type="domain" description="FAD-binding FR-type" evidence="2">
    <location>
        <begin position="14"/>
        <end position="140"/>
    </location>
</feature>
<accession>A0ABT3IKP3</accession>
<comment type="caution">
    <text evidence="3">The sequence shown here is derived from an EMBL/GenBank/DDBJ whole genome shotgun (WGS) entry which is preliminary data.</text>
</comment>
<dbReference type="InterPro" id="IPR017938">
    <property type="entry name" value="Riboflavin_synthase-like_b-brl"/>
</dbReference>
<protein>
    <submittedName>
        <fullName evidence="3">Siderophore-interacting protein</fullName>
    </submittedName>
</protein>
<dbReference type="SUPFAM" id="SSF63380">
    <property type="entry name" value="Riboflavin synthase domain-like"/>
    <property type="match status" value="1"/>
</dbReference>
<dbReference type="PROSITE" id="PS51384">
    <property type="entry name" value="FAD_FR"/>
    <property type="match status" value="1"/>
</dbReference>
<dbReference type="InterPro" id="IPR013113">
    <property type="entry name" value="SIP_FAD-bd"/>
</dbReference>
<comment type="similarity">
    <text evidence="1">Belongs to the SIP oxidoreductase family.</text>
</comment>
<dbReference type="InterPro" id="IPR007037">
    <property type="entry name" value="SIP_rossman_dom"/>
</dbReference>
<evidence type="ECO:0000259" key="2">
    <source>
        <dbReference type="PROSITE" id="PS51384"/>
    </source>
</evidence>
<dbReference type="CDD" id="cd06193">
    <property type="entry name" value="siderophore_interacting"/>
    <property type="match status" value="1"/>
</dbReference>
<dbReference type="Pfam" id="PF04954">
    <property type="entry name" value="SIP"/>
    <property type="match status" value="1"/>
</dbReference>
<reference evidence="3 4" key="1">
    <citation type="submission" date="2022-10" db="EMBL/GenBank/DDBJ databases">
        <title>Chitinophaga nivalis PC15 sp. nov., isolated from Pyeongchang county, South Korea.</title>
        <authorList>
            <person name="Trinh H.N."/>
        </authorList>
    </citation>
    <scope>NUCLEOTIDE SEQUENCE [LARGE SCALE GENOMIC DNA]</scope>
    <source>
        <strain evidence="3 4">PC14</strain>
    </source>
</reference>
<dbReference type="Gene3D" id="3.40.50.80">
    <property type="entry name" value="Nucleotide-binding domain of ferredoxin-NADP reductase (FNR) module"/>
    <property type="match status" value="1"/>
</dbReference>
<dbReference type="Proteomes" id="UP001207742">
    <property type="component" value="Unassembled WGS sequence"/>
</dbReference>
<sequence>MHQENIPTIQAAQNFYAHAAVTAIKDVSPHLRRFTFKAYGLKAVHFCRPGNHIKIFIPQPGSAEIALPDVSSGRPNWPDPTQKPVMRTYTLRKIDPGKEELDIEFALHDDNNGAACAWAMLAKPGDLLGIGMKAGKTLREADWYFMGGDETAIPAIAAMLESLPATATGMAYLEVDTPADTFEIITRSAVQIRWLYRNGTRPEASRLLLQALQSAPLPAAAVSTRYVWVSAEAEVVKAVKQYAKNELLLQREELHATVYWKAGESEDEYQREK</sequence>
<dbReference type="InterPro" id="IPR039374">
    <property type="entry name" value="SIP_fam"/>
</dbReference>
<organism evidence="3 4">
    <name type="scientific">Chitinophaga nivalis</name>
    <dbReference type="NCBI Taxonomy" id="2991709"/>
    <lineage>
        <taxon>Bacteria</taxon>
        <taxon>Pseudomonadati</taxon>
        <taxon>Bacteroidota</taxon>
        <taxon>Chitinophagia</taxon>
        <taxon>Chitinophagales</taxon>
        <taxon>Chitinophagaceae</taxon>
        <taxon>Chitinophaga</taxon>
    </lineage>
</organism>
<proteinExistence type="inferred from homology"/>
<gene>
    <name evidence="3" type="ORF">OL497_11570</name>
</gene>
<dbReference type="PANTHER" id="PTHR30157">
    <property type="entry name" value="FERRIC REDUCTASE, NADPH-DEPENDENT"/>
    <property type="match status" value="1"/>
</dbReference>
<dbReference type="Pfam" id="PF08021">
    <property type="entry name" value="FAD_binding_9"/>
    <property type="match status" value="1"/>
</dbReference>
<dbReference type="InterPro" id="IPR039261">
    <property type="entry name" value="FNR_nucleotide-bd"/>
</dbReference>
<name>A0ABT3IKP3_9BACT</name>
<keyword evidence="4" id="KW-1185">Reference proteome</keyword>